<comment type="caution">
    <text evidence="1">The sequence shown here is derived from an EMBL/GenBank/DDBJ whole genome shotgun (WGS) entry which is preliminary data.</text>
</comment>
<accession>A0A162D0S6</accession>
<proteinExistence type="predicted"/>
<keyword evidence="2" id="KW-1185">Reference proteome</keyword>
<name>A0A162D0S6_9CRUS</name>
<gene>
    <name evidence="1" type="ORF">APZ42_008268</name>
</gene>
<dbReference type="Proteomes" id="UP000076858">
    <property type="component" value="Unassembled WGS sequence"/>
</dbReference>
<sequence>MRVTVCLLNADDATGFVALLLTGLSGLGNLVADVVGVVVSKVPEATVLGLYEPDAIVVGLFLLETTVLGLFGSEEAGVVVGSRLAEVKKAPPMVVDLELSGLGEVKIAPQTVVGLCVSRLGEYPSGHWYMANAIQIKPTIHPMATIVEPIANKSFSSLLRL</sequence>
<reference evidence="1 2" key="1">
    <citation type="submission" date="2016-03" db="EMBL/GenBank/DDBJ databases">
        <title>EvidentialGene: Evidence-directed Construction of Genes on Genomes.</title>
        <authorList>
            <person name="Gilbert D.G."/>
            <person name="Choi J.-H."/>
            <person name="Mockaitis K."/>
            <person name="Colbourne J."/>
            <person name="Pfrender M."/>
        </authorList>
    </citation>
    <scope>NUCLEOTIDE SEQUENCE [LARGE SCALE GENOMIC DNA]</scope>
    <source>
        <strain evidence="1 2">Xinb3</strain>
        <tissue evidence="1">Complete organism</tissue>
    </source>
</reference>
<evidence type="ECO:0000313" key="2">
    <source>
        <dbReference type="Proteomes" id="UP000076858"/>
    </source>
</evidence>
<dbReference type="EMBL" id="LRGB01022768">
    <property type="protein sequence ID" value="KZR97064.1"/>
    <property type="molecule type" value="Genomic_DNA"/>
</dbReference>
<evidence type="ECO:0000313" key="1">
    <source>
        <dbReference type="EMBL" id="KZR97064.1"/>
    </source>
</evidence>
<organism evidence="1 2">
    <name type="scientific">Daphnia magna</name>
    <dbReference type="NCBI Taxonomy" id="35525"/>
    <lineage>
        <taxon>Eukaryota</taxon>
        <taxon>Metazoa</taxon>
        <taxon>Ecdysozoa</taxon>
        <taxon>Arthropoda</taxon>
        <taxon>Crustacea</taxon>
        <taxon>Branchiopoda</taxon>
        <taxon>Diplostraca</taxon>
        <taxon>Cladocera</taxon>
        <taxon>Anomopoda</taxon>
        <taxon>Daphniidae</taxon>
        <taxon>Daphnia</taxon>
    </lineage>
</organism>
<protein>
    <submittedName>
        <fullName evidence="1">Uncharacterized protein</fullName>
    </submittedName>
</protein>
<dbReference type="AlphaFoldDB" id="A0A162D0S6"/>